<feature type="coiled-coil region" evidence="1">
    <location>
        <begin position="115"/>
        <end position="142"/>
    </location>
</feature>
<feature type="transmembrane region" description="Helical" evidence="3">
    <location>
        <begin position="399"/>
        <end position="424"/>
    </location>
</feature>
<evidence type="ECO:0000313" key="5">
    <source>
        <dbReference type="Proteomes" id="UP000000702"/>
    </source>
</evidence>
<evidence type="ECO:0000256" key="3">
    <source>
        <dbReference type="SAM" id="Phobius"/>
    </source>
</evidence>
<feature type="compositionally biased region" description="Basic and acidic residues" evidence="2">
    <location>
        <begin position="485"/>
        <end position="514"/>
    </location>
</feature>
<reference evidence="4 5" key="2">
    <citation type="journal article" date="2012" name="Proc. Natl. Acad. Sci. U.S.A.">
        <title>Antigenic diversity is generated by distinct evolutionary mechanisms in African trypanosome species.</title>
        <authorList>
            <person name="Jackson A.P."/>
            <person name="Berry A."/>
            <person name="Aslett M."/>
            <person name="Allison H.C."/>
            <person name="Burton P."/>
            <person name="Vavrova-Anderson J."/>
            <person name="Brown R."/>
            <person name="Browne H."/>
            <person name="Corton N."/>
            <person name="Hauser H."/>
            <person name="Gamble J."/>
            <person name="Gilderthorp R."/>
            <person name="Marcello L."/>
            <person name="McQuillan J."/>
            <person name="Otto T.D."/>
            <person name="Quail M.A."/>
            <person name="Sanders M.J."/>
            <person name="van Tonder A."/>
            <person name="Ginger M.L."/>
            <person name="Field M.C."/>
            <person name="Barry J.D."/>
            <person name="Hertz-Fowler C."/>
            <person name="Berriman M."/>
        </authorList>
    </citation>
    <scope>NUCLEOTIDE SEQUENCE [LARGE SCALE GENOMIC DNA]</scope>
    <source>
        <strain evidence="4 5">IL3000</strain>
    </source>
</reference>
<evidence type="ECO:0000256" key="2">
    <source>
        <dbReference type="SAM" id="MobiDB-lite"/>
    </source>
</evidence>
<organism evidence="4 5">
    <name type="scientific">Trypanosoma congolense (strain IL3000)</name>
    <dbReference type="NCBI Taxonomy" id="1068625"/>
    <lineage>
        <taxon>Eukaryota</taxon>
        <taxon>Discoba</taxon>
        <taxon>Euglenozoa</taxon>
        <taxon>Kinetoplastea</taxon>
        <taxon>Metakinetoplastina</taxon>
        <taxon>Trypanosomatida</taxon>
        <taxon>Trypanosomatidae</taxon>
        <taxon>Trypanosoma</taxon>
        <taxon>Nannomonas</taxon>
    </lineage>
</organism>
<feature type="region of interest" description="Disordered" evidence="2">
    <location>
        <begin position="541"/>
        <end position="564"/>
    </location>
</feature>
<name>F9WCS1_TRYCI</name>
<keyword evidence="3" id="KW-0472">Membrane</keyword>
<protein>
    <submittedName>
        <fullName evidence="4">WGS project CAEQ00000000 data, annotated contig 2260</fullName>
    </submittedName>
</protein>
<dbReference type="InterPro" id="IPR021057">
    <property type="entry name" value="Trypano_invariant_glycop"/>
</dbReference>
<evidence type="ECO:0000256" key="1">
    <source>
        <dbReference type="SAM" id="Coils"/>
    </source>
</evidence>
<reference evidence="5" key="1">
    <citation type="submission" date="2011-07" db="EMBL/GenBank/DDBJ databases">
        <title>Divergent evolution of antigenic variation in African trypanosomes.</title>
        <authorList>
            <person name="Jackson A.P."/>
            <person name="Berry A."/>
            <person name="Allison H.C."/>
            <person name="Burton P."/>
            <person name="Anderson J."/>
            <person name="Aslett M."/>
            <person name="Brown R."/>
            <person name="Corton N."/>
            <person name="Harris D."/>
            <person name="Hauser H."/>
            <person name="Gamble J."/>
            <person name="Gilderthorp R."/>
            <person name="McQuillan J."/>
            <person name="Quail M.A."/>
            <person name="Sanders M."/>
            <person name="Van Tonder A."/>
            <person name="Ginger M.L."/>
            <person name="Donelson J.E."/>
            <person name="Field M.C."/>
            <person name="Barry J.D."/>
            <person name="Berriman M."/>
            <person name="Hertz-Fowler C."/>
        </authorList>
    </citation>
    <scope>NUCLEOTIDE SEQUENCE [LARGE SCALE GENOMIC DNA]</scope>
    <source>
        <strain evidence="5">IL3000</strain>
    </source>
</reference>
<keyword evidence="3" id="KW-1133">Transmembrane helix</keyword>
<dbReference type="VEuPathDB" id="TriTrypDB:TcIL3000_0_56330"/>
<comment type="caution">
    <text evidence="4">The sequence shown here is derived from an EMBL/GenBank/DDBJ whole genome shotgun (WGS) entry which is preliminary data.</text>
</comment>
<keyword evidence="5" id="KW-1185">Reference proteome</keyword>
<dbReference type="Pfam" id="PF11727">
    <property type="entry name" value="ISG65-75"/>
    <property type="match status" value="1"/>
</dbReference>
<dbReference type="AlphaFoldDB" id="F9WCS1"/>
<sequence length="564" mass="63381">MRMPFRHNSVTNNLIRVVIDVFKFVVVFGRVYKDRVIRWSSLQKMLVSRSAFVCLFWFVWPSGVFGTDVSNSSGVCKLNGEAAAVLCAVAKLVEGAKNTVHKYKEKYARDALNDVKWHKQQLDREKELLDKLLEEAKTKQSITSEEVDKIQSIAHEAETKTTEESDRANKVMTVYKVHYDHAKKSTKTAKGEALTTGSCQQPYSLLDILQCHVVGEEVQGKNISVSEVCEEEAYHKHFSEQFWEQLAECNEVKTRKYCGGLGDAIQTALEKWKIVSREGADSGSPICTVQNEWESLVEAASDNMLQLDHVLGTIYHAKDVSLSYYSTVHQIRKDVESGTSMKELLENARQAGQEGTIVMIQRKSGGPEVEERVKVTVRLWGLYGDGSSPTSSKNNLPKIYVYLLAGLIPLCFAVLGALVCFLVYHEKENQDEVEIPADSAAWRKVCRGREDRKVVKKVWEGNRHESDAELIGRGHTPGNNGGNGREGKEEVTPEPVRDAETPNRAKEKLVRDADENCQVEKGSPCKIVMETPTYFNNVREIAPHLQPTSEPHSPQITNHTRKAD</sequence>
<keyword evidence="1" id="KW-0175">Coiled coil</keyword>
<gene>
    <name evidence="4" type="ORF">TCIL3000_0_56330</name>
</gene>
<dbReference type="EMBL" id="CAEQ01001753">
    <property type="protein sequence ID" value="CCD15069.1"/>
    <property type="molecule type" value="Genomic_DNA"/>
</dbReference>
<evidence type="ECO:0000313" key="4">
    <source>
        <dbReference type="EMBL" id="CCD15069.1"/>
    </source>
</evidence>
<proteinExistence type="predicted"/>
<dbReference type="Proteomes" id="UP000000702">
    <property type="component" value="Unassembled WGS sequence"/>
</dbReference>
<accession>F9WCS1</accession>
<feature type="compositionally biased region" description="Polar residues" evidence="2">
    <location>
        <begin position="546"/>
        <end position="558"/>
    </location>
</feature>
<feature type="region of interest" description="Disordered" evidence="2">
    <location>
        <begin position="466"/>
        <end position="517"/>
    </location>
</feature>
<keyword evidence="3" id="KW-0812">Transmembrane</keyword>